<evidence type="ECO:0008006" key="3">
    <source>
        <dbReference type="Google" id="ProtNLM"/>
    </source>
</evidence>
<dbReference type="Proteomes" id="UP001221757">
    <property type="component" value="Unassembled WGS sequence"/>
</dbReference>
<evidence type="ECO:0000313" key="2">
    <source>
        <dbReference type="Proteomes" id="UP001221757"/>
    </source>
</evidence>
<organism evidence="1 2">
    <name type="scientific">Mycena rosella</name>
    <name type="common">Pink bonnet</name>
    <name type="synonym">Agaricus rosellus</name>
    <dbReference type="NCBI Taxonomy" id="1033263"/>
    <lineage>
        <taxon>Eukaryota</taxon>
        <taxon>Fungi</taxon>
        <taxon>Dikarya</taxon>
        <taxon>Basidiomycota</taxon>
        <taxon>Agaricomycotina</taxon>
        <taxon>Agaricomycetes</taxon>
        <taxon>Agaricomycetidae</taxon>
        <taxon>Agaricales</taxon>
        <taxon>Marasmiineae</taxon>
        <taxon>Mycenaceae</taxon>
        <taxon>Mycena</taxon>
    </lineage>
</organism>
<dbReference type="AlphaFoldDB" id="A0AAD7B7X4"/>
<sequence>MLKPMNDSNIAFQSAMTTFINQQSQPPVIASTSIATPVNHSASVHSVSRSTPSVPRVCNPRCFNSKIEVEPFLNGIKDCLFLQHNALSTNKDKCCYTGLYLAGGSPVEWFTNVKRNNPALLQHFTQFIVEFRSKFSDPHLQSPVRKLDNLCQANSAFTYLTMEVLKPRTSEANPPHFVYLEWSPTIPNQYVF</sequence>
<name>A0AAD7B7X4_MYCRO</name>
<comment type="caution">
    <text evidence="1">The sequence shown here is derived from an EMBL/GenBank/DDBJ whole genome shotgun (WGS) entry which is preliminary data.</text>
</comment>
<reference evidence="1" key="1">
    <citation type="submission" date="2023-03" db="EMBL/GenBank/DDBJ databases">
        <title>Massive genome expansion in bonnet fungi (Mycena s.s.) driven by repeated elements and novel gene families across ecological guilds.</title>
        <authorList>
            <consortium name="Lawrence Berkeley National Laboratory"/>
            <person name="Harder C.B."/>
            <person name="Miyauchi S."/>
            <person name="Viragh M."/>
            <person name="Kuo A."/>
            <person name="Thoen E."/>
            <person name="Andreopoulos B."/>
            <person name="Lu D."/>
            <person name="Skrede I."/>
            <person name="Drula E."/>
            <person name="Henrissat B."/>
            <person name="Morin E."/>
            <person name="Kohler A."/>
            <person name="Barry K."/>
            <person name="LaButti K."/>
            <person name="Morin E."/>
            <person name="Salamov A."/>
            <person name="Lipzen A."/>
            <person name="Mereny Z."/>
            <person name="Hegedus B."/>
            <person name="Baldrian P."/>
            <person name="Stursova M."/>
            <person name="Weitz H."/>
            <person name="Taylor A."/>
            <person name="Grigoriev I.V."/>
            <person name="Nagy L.G."/>
            <person name="Martin F."/>
            <person name="Kauserud H."/>
        </authorList>
    </citation>
    <scope>NUCLEOTIDE SEQUENCE</scope>
    <source>
        <strain evidence="1">CBHHK067</strain>
    </source>
</reference>
<keyword evidence="2" id="KW-1185">Reference proteome</keyword>
<accession>A0AAD7B7X4</accession>
<evidence type="ECO:0000313" key="1">
    <source>
        <dbReference type="EMBL" id="KAJ7612964.1"/>
    </source>
</evidence>
<protein>
    <recommendedName>
        <fullName evidence="3">Retrotransposon gag domain-containing protein</fullName>
    </recommendedName>
</protein>
<gene>
    <name evidence="1" type="ORF">B0H17DRAFT_1220882</name>
</gene>
<dbReference type="EMBL" id="JARKIE010000916">
    <property type="protein sequence ID" value="KAJ7612964.1"/>
    <property type="molecule type" value="Genomic_DNA"/>
</dbReference>
<proteinExistence type="predicted"/>